<evidence type="ECO:0008006" key="4">
    <source>
        <dbReference type="Google" id="ProtNLM"/>
    </source>
</evidence>
<dbReference type="GO" id="GO:0003774">
    <property type="term" value="F:cytoskeletal motor activity"/>
    <property type="evidence" value="ECO:0007669"/>
    <property type="project" value="InterPro"/>
</dbReference>
<evidence type="ECO:0000313" key="3">
    <source>
        <dbReference type="Proteomes" id="UP000178724"/>
    </source>
</evidence>
<dbReference type="Proteomes" id="UP000178724">
    <property type="component" value="Unassembled WGS sequence"/>
</dbReference>
<dbReference type="GO" id="GO:0009288">
    <property type="term" value="C:bacterial-type flagellum"/>
    <property type="evidence" value="ECO:0007669"/>
    <property type="project" value="InterPro"/>
</dbReference>
<proteinExistence type="predicted"/>
<comment type="caution">
    <text evidence="2">The sequence shown here is derived from an EMBL/GenBank/DDBJ whole genome shotgun (WGS) entry which is preliminary data.</text>
</comment>
<evidence type="ECO:0000313" key="2">
    <source>
        <dbReference type="EMBL" id="OGB90247.1"/>
    </source>
</evidence>
<keyword evidence="1" id="KW-0975">Bacterial flagellum</keyword>
<gene>
    <name evidence="2" type="ORF">A2625_02860</name>
</gene>
<sequence length="123" mass="12986">MAQAIGPISAETRLAQLLGGDDMFAQVSPTEPAAPAAVSPAPAPVNFTGNAFEDILNKTIESLNGVSRAETYANQLTEKYIRGEAELHDVMAAQAKMNLMAQLAVTTVTSAVNTIKEITQIQI</sequence>
<accession>A0A1F4Q2Z5</accession>
<organism evidence="2 3">
    <name type="scientific">candidate division WOR-1 bacterium RIFCSPHIGHO2_01_FULL_53_15</name>
    <dbReference type="NCBI Taxonomy" id="1802564"/>
    <lineage>
        <taxon>Bacteria</taxon>
        <taxon>Bacillati</taxon>
        <taxon>Saganbacteria</taxon>
    </lineage>
</organism>
<name>A0A1F4Q2Z5_UNCSA</name>
<dbReference type="GO" id="GO:0071973">
    <property type="term" value="P:bacterial-type flagellum-dependent cell motility"/>
    <property type="evidence" value="ECO:0007669"/>
    <property type="project" value="InterPro"/>
</dbReference>
<protein>
    <recommendedName>
        <fullName evidence="4">Flagellar hook-basal body complex protein FliE</fullName>
    </recommendedName>
</protein>
<dbReference type="Pfam" id="PF02049">
    <property type="entry name" value="FliE"/>
    <property type="match status" value="1"/>
</dbReference>
<reference evidence="2 3" key="1">
    <citation type="journal article" date="2016" name="Nat. Commun.">
        <title>Thousands of microbial genomes shed light on interconnected biogeochemical processes in an aquifer system.</title>
        <authorList>
            <person name="Anantharaman K."/>
            <person name="Brown C.T."/>
            <person name="Hug L.A."/>
            <person name="Sharon I."/>
            <person name="Castelle C.J."/>
            <person name="Probst A.J."/>
            <person name="Thomas B.C."/>
            <person name="Singh A."/>
            <person name="Wilkins M.J."/>
            <person name="Karaoz U."/>
            <person name="Brodie E.L."/>
            <person name="Williams K.H."/>
            <person name="Hubbard S.S."/>
            <person name="Banfield J.F."/>
        </authorList>
    </citation>
    <scope>NUCLEOTIDE SEQUENCE [LARGE SCALE GENOMIC DNA]</scope>
</reference>
<evidence type="ECO:0000256" key="1">
    <source>
        <dbReference type="ARBA" id="ARBA00023143"/>
    </source>
</evidence>
<dbReference type="GO" id="GO:0005198">
    <property type="term" value="F:structural molecule activity"/>
    <property type="evidence" value="ECO:0007669"/>
    <property type="project" value="InterPro"/>
</dbReference>
<dbReference type="AlphaFoldDB" id="A0A1F4Q2Z5"/>
<dbReference type="EMBL" id="METM01000013">
    <property type="protein sequence ID" value="OGB90247.1"/>
    <property type="molecule type" value="Genomic_DNA"/>
</dbReference>
<dbReference type="InterPro" id="IPR001624">
    <property type="entry name" value="FliE"/>
</dbReference>